<evidence type="ECO:0000313" key="1">
    <source>
        <dbReference type="EMBL" id="SDG89314.1"/>
    </source>
</evidence>
<accession>A0A1G7XYQ4</accession>
<protein>
    <submittedName>
        <fullName evidence="1">Uncharacterized protein</fullName>
    </submittedName>
</protein>
<gene>
    <name evidence="1" type="ORF">SAMN05443529_107146</name>
</gene>
<dbReference type="Proteomes" id="UP000198656">
    <property type="component" value="Unassembled WGS sequence"/>
</dbReference>
<sequence>MSITWNSIWETHPDVFIVREWKEYPEDKKRASRLPLQYAYFMGGETTLRVGIIASATMNREEEFLLAGLLWGHRLSNGTKTVIYYVAPDFSTSFLTALSKVGGIIDARAVYWREKLMPSLYPIPEKQLFSRVRYPMGEDRPNWKRWGESLNPVARQQLVTVNNFFSQLADRRVRTVVKNQTINIYWGNYEIAEVRKKGKKFELNSKVKWLKSSEQMQKWQKQGWVDASGSLNPEFSATILEILDYLESLQKAGQLRFHDHLALMLHNGDGALKMLWGSPWAWPWLPKDRSETAVLELEEWFYFQGNGQLSVVCPIFDKSLLRAARSILLASVLERSLLLVSAKDDQGNILVWDGRVHWLTTPGKEEELRRSYSWLSDVSRFPIWTLPEDWQENGIDALNCQSNHFSQSLVQKGYL</sequence>
<dbReference type="EMBL" id="FNCP01000007">
    <property type="protein sequence ID" value="SDG89314.1"/>
    <property type="molecule type" value="Genomic_DNA"/>
</dbReference>
<dbReference type="AlphaFoldDB" id="A0A1G7XYQ4"/>
<evidence type="ECO:0000313" key="2">
    <source>
        <dbReference type="Proteomes" id="UP000198656"/>
    </source>
</evidence>
<dbReference type="STRING" id="1121419.SAMN05443529_107146"/>
<proteinExistence type="predicted"/>
<reference evidence="2" key="1">
    <citation type="submission" date="2016-10" db="EMBL/GenBank/DDBJ databases">
        <authorList>
            <person name="Varghese N."/>
            <person name="Submissions S."/>
        </authorList>
    </citation>
    <scope>NUCLEOTIDE SEQUENCE [LARGE SCALE GENOMIC DNA]</scope>
    <source>
        <strain evidence="2">DSM 8344</strain>
    </source>
</reference>
<dbReference type="OrthoDB" id="1791958at2"/>
<keyword evidence="2" id="KW-1185">Reference proteome</keyword>
<organism evidence="1 2">
    <name type="scientific">Desulfosporosinus hippei DSM 8344</name>
    <dbReference type="NCBI Taxonomy" id="1121419"/>
    <lineage>
        <taxon>Bacteria</taxon>
        <taxon>Bacillati</taxon>
        <taxon>Bacillota</taxon>
        <taxon>Clostridia</taxon>
        <taxon>Eubacteriales</taxon>
        <taxon>Desulfitobacteriaceae</taxon>
        <taxon>Desulfosporosinus</taxon>
    </lineage>
</organism>
<dbReference type="RefSeq" id="WP_092332175.1">
    <property type="nucleotide sequence ID" value="NZ_FNCP01000007.1"/>
</dbReference>
<name>A0A1G7XYQ4_9FIRM</name>